<keyword evidence="6" id="KW-1185">Reference proteome</keyword>
<dbReference type="Pfam" id="PF00668">
    <property type="entry name" value="Condensation"/>
    <property type="match status" value="3"/>
</dbReference>
<organism evidence="5 6">
    <name type="scientific">Roseateles flavus</name>
    <dbReference type="NCBI Taxonomy" id="3149041"/>
    <lineage>
        <taxon>Bacteria</taxon>
        <taxon>Pseudomonadati</taxon>
        <taxon>Pseudomonadota</taxon>
        <taxon>Betaproteobacteria</taxon>
        <taxon>Burkholderiales</taxon>
        <taxon>Sphaerotilaceae</taxon>
        <taxon>Roseateles</taxon>
    </lineage>
</organism>
<dbReference type="NCBIfam" id="NF003417">
    <property type="entry name" value="PRK04813.1"/>
    <property type="match status" value="3"/>
</dbReference>
<evidence type="ECO:0000256" key="2">
    <source>
        <dbReference type="ARBA" id="ARBA00022450"/>
    </source>
</evidence>
<dbReference type="SUPFAM" id="SSF52777">
    <property type="entry name" value="CoA-dependent acyltransferases"/>
    <property type="match status" value="6"/>
</dbReference>
<dbReference type="InterPro" id="IPR041464">
    <property type="entry name" value="TubC_N"/>
</dbReference>
<dbReference type="Gene3D" id="1.10.1200.10">
    <property type="entry name" value="ACP-like"/>
    <property type="match status" value="3"/>
</dbReference>
<evidence type="ECO:0000313" key="5">
    <source>
        <dbReference type="EMBL" id="MEO3715870.1"/>
    </source>
</evidence>
<dbReference type="InterPro" id="IPR001242">
    <property type="entry name" value="Condensation_dom"/>
</dbReference>
<dbReference type="InterPro" id="IPR036736">
    <property type="entry name" value="ACP-like_sf"/>
</dbReference>
<dbReference type="InterPro" id="IPR009081">
    <property type="entry name" value="PP-bd_ACP"/>
</dbReference>
<dbReference type="InterPro" id="IPR006162">
    <property type="entry name" value="Ppantetheine_attach_site"/>
</dbReference>
<keyword evidence="3" id="KW-0597">Phosphoprotein</keyword>
<feature type="domain" description="Carrier" evidence="4">
    <location>
        <begin position="1035"/>
        <end position="1110"/>
    </location>
</feature>
<dbReference type="PROSITE" id="PS00012">
    <property type="entry name" value="PHOSPHOPANTETHEINE"/>
    <property type="match status" value="3"/>
</dbReference>
<dbReference type="InterPro" id="IPR044894">
    <property type="entry name" value="TubC_N_sf"/>
</dbReference>
<dbReference type="InterPro" id="IPR025110">
    <property type="entry name" value="AMP-bd_C"/>
</dbReference>
<accession>A0ABV0GLD1</accession>
<dbReference type="InterPro" id="IPR020806">
    <property type="entry name" value="PKS_PP-bd"/>
</dbReference>
<evidence type="ECO:0000256" key="3">
    <source>
        <dbReference type="ARBA" id="ARBA00022553"/>
    </source>
</evidence>
<dbReference type="SUPFAM" id="SSF53474">
    <property type="entry name" value="alpha/beta-Hydrolases"/>
    <property type="match status" value="1"/>
</dbReference>
<dbReference type="CDD" id="cd12117">
    <property type="entry name" value="A_NRPS_Srf_like"/>
    <property type="match status" value="1"/>
</dbReference>
<dbReference type="NCBIfam" id="TIGR01733">
    <property type="entry name" value="AA-adenyl-dom"/>
    <property type="match status" value="3"/>
</dbReference>
<evidence type="ECO:0000256" key="1">
    <source>
        <dbReference type="ARBA" id="ARBA00001957"/>
    </source>
</evidence>
<comment type="cofactor">
    <cofactor evidence="1">
        <name>pantetheine 4'-phosphate</name>
        <dbReference type="ChEBI" id="CHEBI:47942"/>
    </cofactor>
</comment>
<dbReference type="InterPro" id="IPR029058">
    <property type="entry name" value="AB_hydrolase_fold"/>
</dbReference>
<evidence type="ECO:0000259" key="4">
    <source>
        <dbReference type="PROSITE" id="PS50075"/>
    </source>
</evidence>
<dbReference type="Gene3D" id="3.30.559.30">
    <property type="entry name" value="Nonribosomal peptide synthetase, condensation domain"/>
    <property type="match status" value="3"/>
</dbReference>
<proteinExistence type="predicted"/>
<dbReference type="InterPro" id="IPR010071">
    <property type="entry name" value="AA_adenyl_dom"/>
</dbReference>
<dbReference type="Pfam" id="PF00550">
    <property type="entry name" value="PP-binding"/>
    <property type="match status" value="3"/>
</dbReference>
<dbReference type="Gene3D" id="3.40.50.980">
    <property type="match status" value="6"/>
</dbReference>
<comment type="caution">
    <text evidence="5">The sequence shown here is derived from an EMBL/GenBank/DDBJ whole genome shotgun (WGS) entry which is preliminary data.</text>
</comment>
<dbReference type="Gene3D" id="3.40.50.1820">
    <property type="entry name" value="alpha/beta hydrolase"/>
    <property type="match status" value="1"/>
</dbReference>
<protein>
    <submittedName>
        <fullName evidence="5">Amino acid adenylation domain-containing protein</fullName>
    </submittedName>
</protein>
<dbReference type="RefSeq" id="WP_347613598.1">
    <property type="nucleotide sequence ID" value="NZ_JBDPZC010000021.1"/>
</dbReference>
<evidence type="ECO:0000313" key="6">
    <source>
        <dbReference type="Proteomes" id="UP001462640"/>
    </source>
</evidence>
<dbReference type="CDD" id="cd19531">
    <property type="entry name" value="LCL_NRPS-like"/>
    <property type="match status" value="3"/>
</dbReference>
<dbReference type="PANTHER" id="PTHR45527">
    <property type="entry name" value="NONRIBOSOMAL PEPTIDE SYNTHETASE"/>
    <property type="match status" value="1"/>
</dbReference>
<dbReference type="PANTHER" id="PTHR45527:SF1">
    <property type="entry name" value="FATTY ACID SYNTHASE"/>
    <property type="match status" value="1"/>
</dbReference>
<dbReference type="Gene3D" id="2.30.38.10">
    <property type="entry name" value="Luciferase, Domain 3"/>
    <property type="match status" value="3"/>
</dbReference>
<feature type="domain" description="Carrier" evidence="4">
    <location>
        <begin position="2107"/>
        <end position="2182"/>
    </location>
</feature>
<dbReference type="InterPro" id="IPR000873">
    <property type="entry name" value="AMP-dep_synth/lig_dom"/>
</dbReference>
<dbReference type="SMART" id="SM00824">
    <property type="entry name" value="PKS_TE"/>
    <property type="match status" value="1"/>
</dbReference>
<dbReference type="SUPFAM" id="SSF47336">
    <property type="entry name" value="ACP-like"/>
    <property type="match status" value="3"/>
</dbReference>
<dbReference type="Pfam" id="PF00975">
    <property type="entry name" value="Thioesterase"/>
    <property type="match status" value="1"/>
</dbReference>
<dbReference type="InterPro" id="IPR001031">
    <property type="entry name" value="Thioesterase"/>
</dbReference>
<reference evidence="5 6" key="1">
    <citation type="submission" date="2024-05" db="EMBL/GenBank/DDBJ databases">
        <title>Roseateles sp. 2.12 16S ribosomal RNA gene Genome sequencing and assembly.</title>
        <authorList>
            <person name="Woo H."/>
        </authorList>
    </citation>
    <scope>NUCLEOTIDE SEQUENCE [LARGE SCALE GENOMIC DNA]</scope>
    <source>
        <strain evidence="5 6">2.12</strain>
    </source>
</reference>
<dbReference type="PROSITE" id="PS00455">
    <property type="entry name" value="AMP_BINDING"/>
    <property type="match status" value="2"/>
</dbReference>
<dbReference type="CDD" id="cd05930">
    <property type="entry name" value="A_NRPS"/>
    <property type="match status" value="1"/>
</dbReference>
<dbReference type="InterPro" id="IPR045851">
    <property type="entry name" value="AMP-bd_C_sf"/>
</dbReference>
<dbReference type="InterPro" id="IPR023213">
    <property type="entry name" value="CAT-like_dom_sf"/>
</dbReference>
<sequence>MPSSILQQAAQQGVHLFLKDGALGFKARPGALTAELRAAISANKAALIELLSSRVERGTAARIERRPPGLRELPLSYAQQRLWLLDQIDGAGAQYNMPAALRLKGPLDAVAVERALTRIIERHESLRTVFVVGEGGAPQQRIRAAEGFQVQREDLSMLPPSDREAALQALLERDLARPFQLDRDWMLRALLVCLGPQDHALLVSMHHIASDGWSLGVLVNEFSALYGAFSQGMDDPLPALELQYGDYALWQRQHLDGAALQAQLDYWAEQLAGAPATHGLALDAARPPQQSFEGARLSQTLEARLVERLRGLCQAGGASLFMGLHAAFAALLARHSGETDIVMGTALANREQAEIAGLIGFFVNSVCLRSDLGGSPGLRELVERSRRMLLQAYAHQQAPFEQVVERLQPERSMAHAPLFQVILTLQNNAQGEFASRDLSIEPIEGDTTFAKYDLTLDCAELPDGGLHISWDYCTALFRAGTIERLARHFERLLRAMLDQPDHSFRQVDMLDEAERHQLVHGLNAGVRPCPTDALAHELVARQAAVRPEAVALVQGTERLSFGRLDRLANQLAHALQTHGVGRDARVAVCLPRGMAWAVSLLGVMKAGGAYVPLDPRLPPQRIAFMLEDSACSVAIVHSDHAALVERPGLQRICIDGMASLDALLGAFSEEAPDTQVLPDDLAYCVYTSGSTGRPKGTAIPHRSLLGFMRGVDYLQFDASCVFLQAASMSWDALTLELWPALCHGGTVVVYEGDDVTPEGIAQTISSQGVNTLFLPAALFSLMVDEQLQAFAPLKQMLSGGDRVSAPHARRLKDAYPRLRIVNGYGPVECTVVASCHIVDGSEGAELPIGRPIGDRRIYLLDAEGGLAPLGAPGEITIAGGSVAREYLNLPELSASRFVPDPWFPGERMYRTGDLARWRADGILEYLGRADHQVKIRGYRIELGEIEAALASCEGVGDVAVIALGTGAQKHLVAYLTGQSDADTLRAVLGQRLPAYMVPAVFMKLEALPLTSNGKLDRKALPAPDFAAAARKDYQAPRTELEQALCLIWQEVLGVERVGVTDNFFELGGHSLRATQVLSRVSQRLNLSAPVRALFEAPTIEGFALQLSQTRTPPVRRRQDRAVAPLSFAQQRLWLIDRIEQSSAHYNIPNALRLQGPLDVPALQRAFDTILARHEVLRSTLVLNEQGEPEQRVQPARGLPLAMLDLSGLPAASREAAVAQALQSQSLLPFDLGRDLMLRLHLMRLADEDHVLLLVMHHVAADGWSMEVLVQEFTTLYGAFSRQEPDPLPPLALQYGDYAQWQHEHLQGENLERLFQYWERQLHDLPLVHSLPLDFPRPAHQRFEGASVSSRLPAPTLVRLKALCQQADATLFMGLHAAFGVLLARWSNARDIVLGMPIANREQPEIAPLIGFFVNTLVLRSDFSERQDFHAALAQSRRTLLEAFAHQQAPFEQLVERLRPERSMAYSPLFQVMLTLQAFAEEGGEGMPGLTISEVGGTGSASKHDLMLTAREFEGELVLDWEYDVALFRPETIERLAESFERLAEGLVSQPQRNVFLGPLLSPEEQEGLLALAPAARDGDTALRGVHQLFEARCRLQPEHPAVTFEGRTLSYAELDGRANRLARHLQARHGVGPDVVVGVCLERSLDMVVALLAVLKAGGAYAPLDPSYPAQRIHHVLAHAQLKTVLTQRRLVADGLVPAGSALCLDEPALQALLDAGPSVPPADEGLSSEHLAYVIYTSGSTGQPKGVAMPHAPLLNLLAWHQSDASGLAAAARTLQFAALGFDVAFQEVFSTLATGGQLFLVDEELRRDPVRLLAFIEAVQLQRLFLPVVALQSLCEAAQTEAADLSSLQDVVVAGEQLRITPAVVRFAERARLLGLHNHYGPTETHVVTALRMGLEQIRTQPLPPIGRPIAQVRILILDAQGQLVPRGTVGELYVAGAALARGYHREAQLTQQRFISCQALVPEGAPLGLDQDTRLYKTGDLARWLPDGNLEFLGRSDHQVKIRGFRIELGEIEVALSACDGVREAVVVARELASEQKLVAYFTGEAGVVDVAALRERLSRQLPEYMVPAAFVPLEALPQTPNGKLDRKALPAPELGTQGREYVAPRTELEAQLCEIWQEVLGVAQVGVTDHFFELGGHSLRATQLLARISQRLKLSAPVRALFEAPTVQGLAAQLKPLQAQPLSRRIDRTRAPLSFAQQRLWLIDRIEQSSVHYHMPSALRLQGALDLAALRRAFDTILARHEVLRTVLVLDEHGEPQQQVQPAVPLPLELIDLSALTGPTQAQAVEQALATHSLQPFDLGRDLMLRACLLRLGAQEHILLVVMHHIASDGWSMNVLVDEFTALYGAFSAHQPDPLPPLALQYGDYAQWQRNTLQGGSLAQLLGYWERQLHDLPLVHGLPLDYPRPAEQRFEGASLTTRLPTALVQSLKALCLQADASFFMGLHAAFSVLLARWSAERDIVMGTPIANREQPEIAPLIGFFVNTLVLRSRLSPDASFLQLIEHSRQTILEAFAHQQAPFDHLVERLKPERSMAYTPLFQVMLDLQDGEGEPGDAGSGNALQGLALGAVEGGGVTAKFDLTLTARHAQGGLQLEWVYSTALFRPETLQRMADSFVRLLQALTSEPQGRVFQHPMLEAAEAQRLTRQWNATTQACPQGQGLHQLFEQQVKRTPQAVALVHQGQSLSYADLNAGANRLASHLRERCHVGDETLVGLCLPRGVLQLMAVLGIWKAGGAYVPLDVDQPVQRLQAIADEAALGLVLVPGDDPALAAAFEGRALCVDETLLTGELARYSAHDLPQLPGREHALAYVIFTSGSTGKPKGVMVEHRSVVNLWEGLRRTAYALQEPGATVALNASLVFDASVQGLVQLLSGHRLVVVPKEVRPDAQALVQWLQAQRVEVVDCTPSQLEMWVQAGLLEQQAVRPRLVIGGEAIAPALWQRLQASGWQAFNVYGPTECTVDASWAAIHAGPSLPHIGRPLGHVQAYVLNEVGQLVPQGCAGELCIAGVGLARGYLNRDELTQEKFVPNPFHDEGDPGSSARMYRTGDLARWREDGVLEYLGRLDHQVKIRGFRIELGEIEAALAACEGVREAVVLAREVGGDKKLVAYFTGEASKTDGATLREKLARQLPDYMVPSAFMALETLPQTPNGKLDRKALPEPELGGQVREYVAPRNEVEAQLCEIWQEVLGVERVSVKDDFFELGGHSLTALRMVAQLDRRLGRAVPVRLLFQRRTLEQLAQALAEGQPDRQGPLLCFTPGQPAQHAPVFLVHPGEGEVDYVRRLAAHLPAALPVYGLAAIGFLPGEVPLRRVPDMARAYLEALRHVQPRGPYRLAGWSAGGTIACEMAAQLQRSGETVEFLGLIDTASSYADLAGLLPPETGDADLDLAAMLCADLQRQPLPEALLARLQGLAAQGDVPGLLALCRDSQLMPAELPLDALRRHAEVRVGILRALASYERPRLQGTIHLFMAEEGRASPALGWEAQPDLALVLETLDGDHDSIVAEPRVGLLAARMARWLMAGAAIPTQREM</sequence>
<name>A0ABV0GLD1_9BURK</name>
<dbReference type="Pfam" id="PF18563">
    <property type="entry name" value="TubC_N"/>
    <property type="match status" value="1"/>
</dbReference>
<dbReference type="Gene3D" id="3.30.300.30">
    <property type="match status" value="3"/>
</dbReference>
<dbReference type="InterPro" id="IPR020845">
    <property type="entry name" value="AMP-binding_CS"/>
</dbReference>
<dbReference type="Gene3D" id="3.30.559.10">
    <property type="entry name" value="Chloramphenicol acetyltransferase-like domain"/>
    <property type="match status" value="3"/>
</dbReference>
<feature type="domain" description="Carrier" evidence="4">
    <location>
        <begin position="3172"/>
        <end position="3247"/>
    </location>
</feature>
<dbReference type="PROSITE" id="PS50075">
    <property type="entry name" value="CARRIER"/>
    <property type="match status" value="3"/>
</dbReference>
<dbReference type="Gene3D" id="1.10.10.1830">
    <property type="entry name" value="Non-ribosomal peptide synthase, adenylation domain"/>
    <property type="match status" value="1"/>
</dbReference>
<dbReference type="Pfam" id="PF00501">
    <property type="entry name" value="AMP-binding"/>
    <property type="match status" value="3"/>
</dbReference>
<dbReference type="Pfam" id="PF13193">
    <property type="entry name" value="AMP-binding_C"/>
    <property type="match status" value="3"/>
</dbReference>
<dbReference type="SUPFAM" id="SSF56801">
    <property type="entry name" value="Acetyl-CoA synthetase-like"/>
    <property type="match status" value="3"/>
</dbReference>
<dbReference type="InterPro" id="IPR020802">
    <property type="entry name" value="TesA-like"/>
</dbReference>
<dbReference type="SMART" id="SM00823">
    <property type="entry name" value="PKS_PP"/>
    <property type="match status" value="3"/>
</dbReference>
<gene>
    <name evidence="5" type="ORF">ABDJ40_24105</name>
</gene>
<dbReference type="EMBL" id="JBDPZC010000021">
    <property type="protein sequence ID" value="MEO3715870.1"/>
    <property type="molecule type" value="Genomic_DNA"/>
</dbReference>
<keyword evidence="2" id="KW-0596">Phosphopantetheine</keyword>
<dbReference type="Proteomes" id="UP001462640">
    <property type="component" value="Unassembled WGS sequence"/>
</dbReference>